<reference evidence="1 2" key="1">
    <citation type="journal article" date="2020" name="ISME J.">
        <title>Uncovering the hidden diversity of litter-decomposition mechanisms in mushroom-forming fungi.</title>
        <authorList>
            <person name="Floudas D."/>
            <person name="Bentzer J."/>
            <person name="Ahren D."/>
            <person name="Johansson T."/>
            <person name="Persson P."/>
            <person name="Tunlid A."/>
        </authorList>
    </citation>
    <scope>NUCLEOTIDE SEQUENCE [LARGE SCALE GENOMIC DNA]</scope>
    <source>
        <strain evidence="1 2">CBS 291.85</strain>
    </source>
</reference>
<protein>
    <submittedName>
        <fullName evidence="1">Uncharacterized protein</fullName>
    </submittedName>
</protein>
<gene>
    <name evidence="1" type="ORF">D9758_018290</name>
</gene>
<accession>A0A8H5EZH9</accession>
<comment type="caution">
    <text evidence="1">The sequence shown here is derived from an EMBL/GenBank/DDBJ whole genome shotgun (WGS) entry which is preliminary data.</text>
</comment>
<proteinExistence type="predicted"/>
<dbReference type="AlphaFoldDB" id="A0A8H5EZH9"/>
<evidence type="ECO:0000313" key="2">
    <source>
        <dbReference type="Proteomes" id="UP000559256"/>
    </source>
</evidence>
<dbReference type="Proteomes" id="UP000559256">
    <property type="component" value="Unassembled WGS sequence"/>
</dbReference>
<name>A0A8H5EZH9_9AGAR</name>
<keyword evidence="2" id="KW-1185">Reference proteome</keyword>
<evidence type="ECO:0000313" key="1">
    <source>
        <dbReference type="EMBL" id="KAF5318325.1"/>
    </source>
</evidence>
<organism evidence="1 2">
    <name type="scientific">Tetrapyrgos nigripes</name>
    <dbReference type="NCBI Taxonomy" id="182062"/>
    <lineage>
        <taxon>Eukaryota</taxon>
        <taxon>Fungi</taxon>
        <taxon>Dikarya</taxon>
        <taxon>Basidiomycota</taxon>
        <taxon>Agaricomycotina</taxon>
        <taxon>Agaricomycetes</taxon>
        <taxon>Agaricomycetidae</taxon>
        <taxon>Agaricales</taxon>
        <taxon>Marasmiineae</taxon>
        <taxon>Marasmiaceae</taxon>
        <taxon>Tetrapyrgos</taxon>
    </lineage>
</organism>
<dbReference type="EMBL" id="JAACJM010000450">
    <property type="protein sequence ID" value="KAF5318325.1"/>
    <property type="molecule type" value="Genomic_DNA"/>
</dbReference>
<sequence length="125" mass="13698">MVLSLVRTTTTATRSSLGGKKAAKTVKTVQPRILGRLYHDESFGYRKPPAFAFPDYTEARRCTSAGLASSPIPASAFQSHALRKRMHGLLARSEVFVNFLYCLEGGEFMLPALDSLFSAAARTRV</sequence>